<accession>A0ABM8IZ25</accession>
<reference evidence="1 2" key="1">
    <citation type="submission" date="2023-09" db="EMBL/GenBank/DDBJ databases">
        <title>Pyrofollis japonicus gen. nov. sp. nov., a novel member of the family Pyrodictiaceae isolated from the Iheya North hydrothermal field.</title>
        <authorList>
            <person name="Miyazaki U."/>
            <person name="Sanari M."/>
            <person name="Tame A."/>
            <person name="Kitajima M."/>
            <person name="Okamoto A."/>
            <person name="Sawayama S."/>
            <person name="Miyazaki J."/>
            <person name="Takai K."/>
            <person name="Nakagawa S."/>
        </authorList>
    </citation>
    <scope>NUCLEOTIDE SEQUENCE [LARGE SCALE GENOMIC DNA]</scope>
    <source>
        <strain evidence="1 2">AV2</strain>
    </source>
</reference>
<dbReference type="EMBL" id="AP028907">
    <property type="protein sequence ID" value="BES82797.1"/>
    <property type="molecule type" value="Genomic_DNA"/>
</dbReference>
<evidence type="ECO:0000313" key="2">
    <source>
        <dbReference type="Proteomes" id="UP001341135"/>
    </source>
</evidence>
<protein>
    <recommendedName>
        <fullName evidence="3">DUF1641 domain-containing protein</fullName>
    </recommendedName>
</protein>
<proteinExistence type="predicted"/>
<gene>
    <name evidence="1" type="ORF">PABY_23640</name>
</gene>
<sequence>MYIALTQALMREEPLNFDEESMKALETLMEVAVYLKESGILDLLRIVAERSSELLALIGNDPAIHRASALADGATRGITRLKPEEMVAAKQNIEKLTECTLRSIAAVDPAEAKPVGLLGMLGALRDRDVQRGLGLLLAIAKNLGACTAAKKQA</sequence>
<organism evidence="1 2">
    <name type="scientific">Pyrodictium abyssi</name>
    <dbReference type="NCBI Taxonomy" id="54256"/>
    <lineage>
        <taxon>Archaea</taxon>
        <taxon>Thermoproteota</taxon>
        <taxon>Thermoprotei</taxon>
        <taxon>Desulfurococcales</taxon>
        <taxon>Pyrodictiaceae</taxon>
        <taxon>Pyrodictium</taxon>
    </lineage>
</organism>
<evidence type="ECO:0000313" key="1">
    <source>
        <dbReference type="EMBL" id="BES82797.1"/>
    </source>
</evidence>
<dbReference type="Proteomes" id="UP001341135">
    <property type="component" value="Chromosome"/>
</dbReference>
<name>A0ABM8IZ25_9CREN</name>
<keyword evidence="2" id="KW-1185">Reference proteome</keyword>
<dbReference type="InterPro" id="IPR012440">
    <property type="entry name" value="DUF1641"/>
</dbReference>
<evidence type="ECO:0008006" key="3">
    <source>
        <dbReference type="Google" id="ProtNLM"/>
    </source>
</evidence>
<dbReference type="Pfam" id="PF07849">
    <property type="entry name" value="DUF1641"/>
    <property type="match status" value="1"/>
</dbReference>